<sequence length="264" mass="29719">MDHAEESQRVLREAIAVLYDVFARYPLRDWTDPCSHCHTEDDEQVLRRAPLRELTCEDLQWYTAESLMLWGDLADLKHFLPRILEIAATEGFDFPDVEVVYGHLAYGSFATWPTSERSAVRNLAMAHWRTALAEGADLVYFEPVLAGVMLIEDDLAPYLAYWERSDDAVTLANLAEYAREIRRIRDGERGWNAYLAVEQPHGPFGAARPGPGQVVDWLTGPDLAVRLTARRGTLTSPQAEVALEEALRAIADPSAEPPHRPRPG</sequence>
<comment type="caution">
    <text evidence="1">The sequence shown here is derived from an EMBL/GenBank/DDBJ whole genome shotgun (WGS) entry which is preliminary data.</text>
</comment>
<keyword evidence="2" id="KW-1185">Reference proteome</keyword>
<dbReference type="RefSeq" id="WP_192768016.1">
    <property type="nucleotide sequence ID" value="NZ_JADBEB010000001.1"/>
</dbReference>
<dbReference type="AlphaFoldDB" id="A0A927M5D7"/>
<proteinExistence type="predicted"/>
<gene>
    <name evidence="1" type="ORF">H4W31_003970</name>
</gene>
<name>A0A927M5D7_9ACTN</name>
<dbReference type="Proteomes" id="UP000649753">
    <property type="component" value="Unassembled WGS sequence"/>
</dbReference>
<organism evidence="1 2">
    <name type="scientific">Plantactinospora soyae</name>
    <dbReference type="NCBI Taxonomy" id="1544732"/>
    <lineage>
        <taxon>Bacteria</taxon>
        <taxon>Bacillati</taxon>
        <taxon>Actinomycetota</taxon>
        <taxon>Actinomycetes</taxon>
        <taxon>Micromonosporales</taxon>
        <taxon>Micromonosporaceae</taxon>
        <taxon>Plantactinospora</taxon>
    </lineage>
</organism>
<evidence type="ECO:0000313" key="1">
    <source>
        <dbReference type="EMBL" id="MBE1488332.1"/>
    </source>
</evidence>
<accession>A0A927M5D7</accession>
<dbReference type="EMBL" id="JADBEB010000001">
    <property type="protein sequence ID" value="MBE1488332.1"/>
    <property type="molecule type" value="Genomic_DNA"/>
</dbReference>
<protein>
    <submittedName>
        <fullName evidence="1">Uncharacterized protein</fullName>
    </submittedName>
</protein>
<reference evidence="1" key="1">
    <citation type="submission" date="2020-10" db="EMBL/GenBank/DDBJ databases">
        <title>Sequencing the genomes of 1000 actinobacteria strains.</title>
        <authorList>
            <person name="Klenk H.-P."/>
        </authorList>
    </citation>
    <scope>NUCLEOTIDE SEQUENCE</scope>
    <source>
        <strain evidence="1">DSM 46832</strain>
    </source>
</reference>
<evidence type="ECO:0000313" key="2">
    <source>
        <dbReference type="Proteomes" id="UP000649753"/>
    </source>
</evidence>